<evidence type="ECO:0000259" key="4">
    <source>
        <dbReference type="SMART" id="SM00895"/>
    </source>
</evidence>
<evidence type="ECO:0000256" key="2">
    <source>
        <dbReference type="ARBA" id="ARBA00023125"/>
    </source>
</evidence>
<evidence type="ECO:0000313" key="6">
    <source>
        <dbReference type="Proteomes" id="UP000536624"/>
    </source>
</evidence>
<evidence type="ECO:0000256" key="1">
    <source>
        <dbReference type="ARBA" id="ARBA00023015"/>
    </source>
</evidence>
<dbReference type="PANTHER" id="PTHR43537">
    <property type="entry name" value="TRANSCRIPTIONAL REGULATOR, GNTR FAMILY"/>
    <property type="match status" value="1"/>
</dbReference>
<dbReference type="AlphaFoldDB" id="A0A7X5XBB9"/>
<keyword evidence="1" id="KW-0805">Transcription regulation</keyword>
<dbReference type="GO" id="GO:0003677">
    <property type="term" value="F:DNA binding"/>
    <property type="evidence" value="ECO:0007669"/>
    <property type="project" value="UniProtKB-KW"/>
</dbReference>
<dbReference type="Pfam" id="PF07729">
    <property type="entry name" value="FCD"/>
    <property type="match status" value="1"/>
</dbReference>
<protein>
    <submittedName>
        <fullName evidence="5">GntR family transcriptional regulator</fullName>
    </submittedName>
</protein>
<dbReference type="PANTHER" id="PTHR43537:SF24">
    <property type="entry name" value="GLUCONATE OPERON TRANSCRIPTIONAL REPRESSOR"/>
    <property type="match status" value="1"/>
</dbReference>
<dbReference type="Proteomes" id="UP000536624">
    <property type="component" value="Unassembled WGS sequence"/>
</dbReference>
<gene>
    <name evidence="5" type="ORF">SMALB_7459</name>
</gene>
<accession>A0A7X5XBB9</accession>
<evidence type="ECO:0000313" key="5">
    <source>
        <dbReference type="EMBL" id="NIY69340.1"/>
    </source>
</evidence>
<comment type="caution">
    <text evidence="5">The sequence shown here is derived from an EMBL/GenBank/DDBJ whole genome shotgun (WGS) entry which is preliminary data.</text>
</comment>
<dbReference type="InterPro" id="IPR008920">
    <property type="entry name" value="TF_FadR/GntR_C"/>
</dbReference>
<dbReference type="SUPFAM" id="SSF48008">
    <property type="entry name" value="GntR ligand-binding domain-like"/>
    <property type="match status" value="1"/>
</dbReference>
<sequence length="151" mass="16235">MVVATIGVPEIRYIHQVREVLEGMAARLCAEAPSQELITSLEAALSAQHQAIASQDGTGYAETDAQFHTLLAEACDNPVLASLIERLHTQMQIALSLVAEAPEHRRRGCEELTQVLEAVRAGDPDAAESAMRAHIRRTRGAVDTATAGRAQ</sequence>
<keyword evidence="2" id="KW-0238">DNA-binding</keyword>
<keyword evidence="3" id="KW-0804">Transcription</keyword>
<reference evidence="5 6" key="1">
    <citation type="submission" date="2020-02" db="EMBL/GenBank/DDBJ databases">
        <title>Streptomyces malaysiensis DSM14702 (JHCC583434, PFL_A843) Genome sequencing and assembly.</title>
        <authorList>
            <person name="Samborskyy M."/>
        </authorList>
    </citation>
    <scope>NUCLEOTIDE SEQUENCE [LARGE SCALE GENOMIC DNA]</scope>
    <source>
        <strain evidence="5 6">DSM 14702</strain>
    </source>
</reference>
<evidence type="ECO:0000256" key="3">
    <source>
        <dbReference type="ARBA" id="ARBA00023163"/>
    </source>
</evidence>
<proteinExistence type="predicted"/>
<dbReference type="EMBL" id="JAALLH010000001">
    <property type="protein sequence ID" value="NIY69340.1"/>
    <property type="molecule type" value="Genomic_DNA"/>
</dbReference>
<feature type="domain" description="GntR C-terminal" evidence="4">
    <location>
        <begin position="13"/>
        <end position="137"/>
    </location>
</feature>
<dbReference type="SMART" id="SM00895">
    <property type="entry name" value="FCD"/>
    <property type="match status" value="1"/>
</dbReference>
<dbReference type="InterPro" id="IPR011711">
    <property type="entry name" value="GntR_C"/>
</dbReference>
<dbReference type="Gene3D" id="1.20.120.530">
    <property type="entry name" value="GntR ligand-binding domain-like"/>
    <property type="match status" value="1"/>
</dbReference>
<organism evidence="5 6">
    <name type="scientific">Streptomyces malaysiensis</name>
    <dbReference type="NCBI Taxonomy" id="92644"/>
    <lineage>
        <taxon>Bacteria</taxon>
        <taxon>Bacillati</taxon>
        <taxon>Actinomycetota</taxon>
        <taxon>Actinomycetes</taxon>
        <taxon>Kitasatosporales</taxon>
        <taxon>Streptomycetaceae</taxon>
        <taxon>Streptomyces</taxon>
        <taxon>Streptomyces violaceusniger group</taxon>
    </lineage>
</organism>
<name>A0A7X5XBB9_STRMQ</name>